<evidence type="ECO:0000313" key="4">
    <source>
        <dbReference type="Proteomes" id="UP000093044"/>
    </source>
</evidence>
<accession>A0A1B2I176</accession>
<keyword evidence="4" id="KW-1185">Reference proteome</keyword>
<keyword evidence="2" id="KW-0812">Transmembrane</keyword>
<dbReference type="InterPro" id="IPR011990">
    <property type="entry name" value="TPR-like_helical_dom_sf"/>
</dbReference>
<reference evidence="3" key="1">
    <citation type="submission" date="2016-08" db="EMBL/GenBank/DDBJ databases">
        <title>Complete genome of Cloacibacillus porcorum.</title>
        <authorList>
            <person name="Looft T."/>
            <person name="Bayles D.O."/>
            <person name="Alt D.P."/>
        </authorList>
    </citation>
    <scope>NUCLEOTIDE SEQUENCE [LARGE SCALE GENOMIC DNA]</scope>
    <source>
        <strain evidence="3">CL-84</strain>
    </source>
</reference>
<dbReference type="GeneID" id="83056324"/>
<keyword evidence="1" id="KW-0802">TPR repeat</keyword>
<dbReference type="STRING" id="1197717.BED41_00475"/>
<name>A0A1B2I176_9BACT</name>
<proteinExistence type="predicted"/>
<dbReference type="OrthoDB" id="6327at2"/>
<keyword evidence="2" id="KW-1133">Transmembrane helix</keyword>
<evidence type="ECO:0000256" key="1">
    <source>
        <dbReference type="PROSITE-ProRule" id="PRU00339"/>
    </source>
</evidence>
<dbReference type="Proteomes" id="UP000093044">
    <property type="component" value="Chromosome"/>
</dbReference>
<protein>
    <submittedName>
        <fullName evidence="3">Uncharacterized protein</fullName>
    </submittedName>
</protein>
<dbReference type="PROSITE" id="PS50005">
    <property type="entry name" value="TPR"/>
    <property type="match status" value="1"/>
</dbReference>
<dbReference type="InterPro" id="IPR019734">
    <property type="entry name" value="TPR_rpt"/>
</dbReference>
<dbReference type="RefSeq" id="WP_066741687.1">
    <property type="nucleotide sequence ID" value="NZ_CP016757.1"/>
</dbReference>
<sequence>MRRNRGGITTVLVIIIAVAMLAATAWLVLETLKKRSAEQGLAYLRSGDYTQAALCLERAARYSLRPDAAVLFHLAEARLKLGGLAEAKSGFERVISLEPQNAAARYELGKIYIGEKNFGAARSEITALEEIGTEEAKEYADELKGAIQTGAVKGFFNELLKKILPGGIPDALNNTVPETEE</sequence>
<gene>
    <name evidence="3" type="ORF">BED41_00475</name>
</gene>
<dbReference type="AlphaFoldDB" id="A0A1B2I176"/>
<feature type="repeat" description="TPR" evidence="1">
    <location>
        <begin position="68"/>
        <end position="101"/>
    </location>
</feature>
<evidence type="ECO:0000256" key="2">
    <source>
        <dbReference type="SAM" id="Phobius"/>
    </source>
</evidence>
<dbReference type="KEGG" id="cpor:BED41_00475"/>
<dbReference type="Gene3D" id="1.25.40.10">
    <property type="entry name" value="Tetratricopeptide repeat domain"/>
    <property type="match status" value="1"/>
</dbReference>
<dbReference type="Pfam" id="PF14559">
    <property type="entry name" value="TPR_19"/>
    <property type="match status" value="1"/>
</dbReference>
<organism evidence="3 4">
    <name type="scientific">Cloacibacillus porcorum</name>
    <dbReference type="NCBI Taxonomy" id="1197717"/>
    <lineage>
        <taxon>Bacteria</taxon>
        <taxon>Thermotogati</taxon>
        <taxon>Synergistota</taxon>
        <taxon>Synergistia</taxon>
        <taxon>Synergistales</taxon>
        <taxon>Synergistaceae</taxon>
        <taxon>Cloacibacillus</taxon>
    </lineage>
</organism>
<feature type="transmembrane region" description="Helical" evidence="2">
    <location>
        <begin position="6"/>
        <end position="29"/>
    </location>
</feature>
<dbReference type="SUPFAM" id="SSF48452">
    <property type="entry name" value="TPR-like"/>
    <property type="match status" value="1"/>
</dbReference>
<keyword evidence="2" id="KW-0472">Membrane</keyword>
<evidence type="ECO:0000313" key="3">
    <source>
        <dbReference type="EMBL" id="ANZ43713.1"/>
    </source>
</evidence>
<dbReference type="EMBL" id="CP016757">
    <property type="protein sequence ID" value="ANZ43713.1"/>
    <property type="molecule type" value="Genomic_DNA"/>
</dbReference>